<gene>
    <name evidence="3" type="ORF">AB0D65_10305</name>
</gene>
<dbReference type="EMBL" id="JBEZLS010000006">
    <property type="protein sequence ID" value="MEU9351396.1"/>
    <property type="molecule type" value="Genomic_DNA"/>
</dbReference>
<feature type="transmembrane region" description="Helical" evidence="2">
    <location>
        <begin position="102"/>
        <end position="123"/>
    </location>
</feature>
<dbReference type="RefSeq" id="WP_359978110.1">
    <property type="nucleotide sequence ID" value="NZ_JBEZLS010000006.1"/>
</dbReference>
<protein>
    <recommendedName>
        <fullName evidence="5">Cytochrome C oxidase subunit I</fullName>
    </recommendedName>
</protein>
<name>A0ABV3E2N1_9ACTN</name>
<accession>A0ABV3E2N1</accession>
<sequence>MIRGRGRHPEDGQVAALVAEAEGHLMAQAHLDAARREAEELCAELSWLTAAQAEDVVRHYIRRRLDFTRAMLRSTAERATQLRQEYEARYAALRRDVLTRHAVCALVVLAAACGLGALAGQLAH</sequence>
<evidence type="ECO:0000256" key="2">
    <source>
        <dbReference type="SAM" id="Phobius"/>
    </source>
</evidence>
<evidence type="ECO:0008006" key="5">
    <source>
        <dbReference type="Google" id="ProtNLM"/>
    </source>
</evidence>
<reference evidence="3 4" key="1">
    <citation type="submission" date="2024-06" db="EMBL/GenBank/DDBJ databases">
        <title>The Natural Products Discovery Center: Release of the First 8490 Sequenced Strains for Exploring Actinobacteria Biosynthetic Diversity.</title>
        <authorList>
            <person name="Kalkreuter E."/>
            <person name="Kautsar S.A."/>
            <person name="Yang D."/>
            <person name="Bader C.D."/>
            <person name="Teijaro C.N."/>
            <person name="Fluegel L."/>
            <person name="Davis C.M."/>
            <person name="Simpson J.R."/>
            <person name="Lauterbach L."/>
            <person name="Steele A.D."/>
            <person name="Gui C."/>
            <person name="Meng S."/>
            <person name="Li G."/>
            <person name="Viehrig K."/>
            <person name="Ye F."/>
            <person name="Su P."/>
            <person name="Kiefer A.F."/>
            <person name="Nichols A."/>
            <person name="Cepeda A.J."/>
            <person name="Yan W."/>
            <person name="Fan B."/>
            <person name="Jiang Y."/>
            <person name="Adhikari A."/>
            <person name="Zheng C.-J."/>
            <person name="Schuster L."/>
            <person name="Cowan T.M."/>
            <person name="Smanski M.J."/>
            <person name="Chevrette M.G."/>
            <person name="De Carvalho L.P.S."/>
            <person name="Shen B."/>
        </authorList>
    </citation>
    <scope>NUCLEOTIDE SEQUENCE [LARGE SCALE GENOMIC DNA]</scope>
    <source>
        <strain evidence="3 4">NPDC048274</strain>
    </source>
</reference>
<dbReference type="Proteomes" id="UP001551582">
    <property type="component" value="Unassembled WGS sequence"/>
</dbReference>
<keyword evidence="1" id="KW-0175">Coiled coil</keyword>
<keyword evidence="2" id="KW-1133">Transmembrane helix</keyword>
<proteinExistence type="predicted"/>
<comment type="caution">
    <text evidence="3">The sequence shown here is derived from an EMBL/GenBank/DDBJ whole genome shotgun (WGS) entry which is preliminary data.</text>
</comment>
<evidence type="ECO:0000313" key="4">
    <source>
        <dbReference type="Proteomes" id="UP001551582"/>
    </source>
</evidence>
<evidence type="ECO:0000313" key="3">
    <source>
        <dbReference type="EMBL" id="MEU9351396.1"/>
    </source>
</evidence>
<keyword evidence="2" id="KW-0472">Membrane</keyword>
<keyword evidence="2" id="KW-0812">Transmembrane</keyword>
<feature type="coiled-coil region" evidence="1">
    <location>
        <begin position="31"/>
        <end position="96"/>
    </location>
</feature>
<keyword evidence="4" id="KW-1185">Reference proteome</keyword>
<evidence type="ECO:0000256" key="1">
    <source>
        <dbReference type="SAM" id="Coils"/>
    </source>
</evidence>
<organism evidence="3 4">
    <name type="scientific">Streptomyces griseoloalbus</name>
    <dbReference type="NCBI Taxonomy" id="67303"/>
    <lineage>
        <taxon>Bacteria</taxon>
        <taxon>Bacillati</taxon>
        <taxon>Actinomycetota</taxon>
        <taxon>Actinomycetes</taxon>
        <taxon>Kitasatosporales</taxon>
        <taxon>Streptomycetaceae</taxon>
        <taxon>Streptomyces</taxon>
    </lineage>
</organism>